<dbReference type="PANTHER" id="PTHR30383">
    <property type="entry name" value="THIOESTERASE 1/PROTEASE 1/LYSOPHOSPHOLIPASE L1"/>
    <property type="match status" value="1"/>
</dbReference>
<dbReference type="InterPro" id="IPR036514">
    <property type="entry name" value="SGNH_hydro_sf"/>
</dbReference>
<dbReference type="Gene3D" id="3.40.50.1110">
    <property type="entry name" value="SGNH hydrolase"/>
    <property type="match status" value="1"/>
</dbReference>
<dbReference type="InterPro" id="IPR051532">
    <property type="entry name" value="Ester_Hydrolysis_Enzymes"/>
</dbReference>
<dbReference type="RefSeq" id="WP_379834653.1">
    <property type="nucleotide sequence ID" value="NZ_JBHRYQ010000001.1"/>
</dbReference>
<keyword evidence="2" id="KW-0378">Hydrolase</keyword>
<accession>A0ABV7YTH6</accession>
<feature type="domain" description="SGNH hydrolase-type esterase" evidence="1">
    <location>
        <begin position="26"/>
        <end position="197"/>
    </location>
</feature>
<dbReference type="Pfam" id="PF13472">
    <property type="entry name" value="Lipase_GDSL_2"/>
    <property type="match status" value="1"/>
</dbReference>
<proteinExistence type="predicted"/>
<name>A0ABV7YTH6_9BACT</name>
<evidence type="ECO:0000313" key="2">
    <source>
        <dbReference type="EMBL" id="MFC3809502.1"/>
    </source>
</evidence>
<keyword evidence="3" id="KW-1185">Reference proteome</keyword>
<dbReference type="EMBL" id="JBHRYQ010000001">
    <property type="protein sequence ID" value="MFC3809502.1"/>
    <property type="molecule type" value="Genomic_DNA"/>
</dbReference>
<dbReference type="SUPFAM" id="SSF52266">
    <property type="entry name" value="SGNH hydrolase"/>
    <property type="match status" value="1"/>
</dbReference>
<dbReference type="GO" id="GO:0016787">
    <property type="term" value="F:hydrolase activity"/>
    <property type="evidence" value="ECO:0007669"/>
    <property type="project" value="UniProtKB-KW"/>
</dbReference>
<sequence>MKKLSLLSVVLFFLFSFTEPSKKWVAIGDSITYLNDHLDQTENRVTKGYLTQVKEKLPQVEFVNKGYNGWTVIKIADNIEKLGIEKADIYSVFLGTNDWWGGNALGTFEDYKNSTGTKTVFGAYRQIMDKIKSLNPDAKVVLLTPMKRMDFVYLSNFKNKAYGSYKEKNNQSLEQFSDAVVQIGRYENVEVVDLFHHKKLDYRYLVKFNYSFDKESGKYLKLKYPHNKNLTFDPEKDKYPYPVDAVDMTFDGLHPSDGGNKVIAKELVKKFKLWL</sequence>
<dbReference type="CDD" id="cd00229">
    <property type="entry name" value="SGNH_hydrolase"/>
    <property type="match status" value="1"/>
</dbReference>
<comment type="caution">
    <text evidence="2">The sequence shown here is derived from an EMBL/GenBank/DDBJ whole genome shotgun (WGS) entry which is preliminary data.</text>
</comment>
<dbReference type="Proteomes" id="UP001595616">
    <property type="component" value="Unassembled WGS sequence"/>
</dbReference>
<reference evidence="3" key="1">
    <citation type="journal article" date="2019" name="Int. J. Syst. Evol. Microbiol.">
        <title>The Global Catalogue of Microorganisms (GCM) 10K type strain sequencing project: providing services to taxonomists for standard genome sequencing and annotation.</title>
        <authorList>
            <consortium name="The Broad Institute Genomics Platform"/>
            <consortium name="The Broad Institute Genome Sequencing Center for Infectious Disease"/>
            <person name="Wu L."/>
            <person name="Ma J."/>
        </authorList>
    </citation>
    <scope>NUCLEOTIDE SEQUENCE [LARGE SCALE GENOMIC DNA]</scope>
    <source>
        <strain evidence="3">CECT 7956</strain>
    </source>
</reference>
<dbReference type="InterPro" id="IPR013830">
    <property type="entry name" value="SGNH_hydro"/>
</dbReference>
<gene>
    <name evidence="2" type="ORF">ACFOOI_02455</name>
</gene>
<evidence type="ECO:0000259" key="1">
    <source>
        <dbReference type="Pfam" id="PF13472"/>
    </source>
</evidence>
<organism evidence="2 3">
    <name type="scientific">Lacihabitans lacunae</name>
    <dbReference type="NCBI Taxonomy" id="1028214"/>
    <lineage>
        <taxon>Bacteria</taxon>
        <taxon>Pseudomonadati</taxon>
        <taxon>Bacteroidota</taxon>
        <taxon>Cytophagia</taxon>
        <taxon>Cytophagales</taxon>
        <taxon>Leadbetterellaceae</taxon>
        <taxon>Lacihabitans</taxon>
    </lineage>
</organism>
<protein>
    <submittedName>
        <fullName evidence="2">SGNH/GDSL hydrolase family protein</fullName>
    </submittedName>
</protein>
<evidence type="ECO:0000313" key="3">
    <source>
        <dbReference type="Proteomes" id="UP001595616"/>
    </source>
</evidence>
<dbReference type="PANTHER" id="PTHR30383:SF5">
    <property type="entry name" value="SGNH HYDROLASE-TYPE ESTERASE DOMAIN-CONTAINING PROTEIN"/>
    <property type="match status" value="1"/>
</dbReference>